<feature type="transmembrane region" description="Helical" evidence="8">
    <location>
        <begin position="165"/>
        <end position="182"/>
    </location>
</feature>
<dbReference type="PANTHER" id="PTHR40074">
    <property type="entry name" value="O-ACETYLTRANSFERASE WECH"/>
    <property type="match status" value="1"/>
</dbReference>
<name>A0A7L4YNM4_9ACTN</name>
<feature type="transmembrane region" description="Helical" evidence="8">
    <location>
        <begin position="255"/>
        <end position="272"/>
    </location>
</feature>
<dbReference type="GO" id="GO:0005886">
    <property type="term" value="C:plasma membrane"/>
    <property type="evidence" value="ECO:0007669"/>
    <property type="project" value="UniProtKB-SubCell"/>
</dbReference>
<keyword evidence="4 8" id="KW-0812">Transmembrane</keyword>
<keyword evidence="10" id="KW-0012">Acyltransferase</keyword>
<dbReference type="Pfam" id="PF01757">
    <property type="entry name" value="Acyl_transf_3"/>
    <property type="match status" value="1"/>
</dbReference>
<proteinExistence type="inferred from homology"/>
<dbReference type="RefSeq" id="WP_159545032.1">
    <property type="nucleotide sequence ID" value="NZ_CP047156.1"/>
</dbReference>
<evidence type="ECO:0000256" key="3">
    <source>
        <dbReference type="ARBA" id="ARBA00022475"/>
    </source>
</evidence>
<feature type="transmembrane region" description="Helical" evidence="8">
    <location>
        <begin position="59"/>
        <end position="74"/>
    </location>
</feature>
<keyword evidence="3" id="KW-1003">Cell membrane</keyword>
<accession>A0A7L4YNM4</accession>
<comment type="similarity">
    <text evidence="2">Belongs to the acyltransferase 3 family.</text>
</comment>
<evidence type="ECO:0000313" key="11">
    <source>
        <dbReference type="Proteomes" id="UP000463857"/>
    </source>
</evidence>
<gene>
    <name evidence="10" type="ORF">EK0264_09510</name>
</gene>
<evidence type="ECO:0000256" key="4">
    <source>
        <dbReference type="ARBA" id="ARBA00022692"/>
    </source>
</evidence>
<dbReference type="GO" id="GO:0009246">
    <property type="term" value="P:enterobacterial common antigen biosynthetic process"/>
    <property type="evidence" value="ECO:0007669"/>
    <property type="project" value="TreeGrafter"/>
</dbReference>
<feature type="transmembrane region" description="Helical" evidence="8">
    <location>
        <begin position="115"/>
        <end position="134"/>
    </location>
</feature>
<evidence type="ECO:0000313" key="10">
    <source>
        <dbReference type="EMBL" id="QHC00493.1"/>
    </source>
</evidence>
<comment type="subcellular location">
    <subcellularLocation>
        <location evidence="1">Cell membrane</location>
        <topology evidence="1">Multi-pass membrane protein</topology>
    </subcellularLocation>
</comment>
<dbReference type="PANTHER" id="PTHR40074:SF2">
    <property type="entry name" value="O-ACETYLTRANSFERASE WECH"/>
    <property type="match status" value="1"/>
</dbReference>
<sequence length="374" mass="41987">MGGKTAVDPSARYEWMDLTRGLAVLLVIVFHASAIPWMLGVEYPPALHWLGAAATPYRMPTLLMLSGVLLVKSLQKGWWRYYSGKLTYVFWPFAVWMVIYWLVNRGGLPIDDLAYWLDGGYLWFLLVIGCAYLIGPIVRLVAPWGVAVAMVFGAMLITEPFAERFLYYGAFFFLGAQLGRDMQWMSLLTRRGRWLAVGIAIGWAVAVASLRIAMTHELIYFALSVIGVFAVLLGVQRIGDNPIARFLRWMGRNSIVFYVAHFPVILVVTYRLMDRGIYDPWVIAGAGFVIAMLLSIALVQVRDVVPFNWLFEAPTPSRSDWALVRAALRTPREPSVESDDRDVRHTPRPALSEAAEVPTDTRAEGSLVPQQKSA</sequence>
<dbReference type="InParanoid" id="A0A7L4YNM4"/>
<keyword evidence="10" id="KW-0808">Transferase</keyword>
<reference evidence="10 11" key="1">
    <citation type="journal article" date="2018" name="Int. J. Syst. Evol. Microbiol.">
        <title>Epidermidibacterium keratini gen. nov., sp. nov., a member of the family Sporichthyaceae, isolated from keratin epidermis.</title>
        <authorList>
            <person name="Lee D.G."/>
            <person name="Trujillo M.E."/>
            <person name="Kang S."/>
            <person name="Nam J.J."/>
            <person name="Kim Y.J."/>
        </authorList>
    </citation>
    <scope>NUCLEOTIDE SEQUENCE [LARGE SCALE GENOMIC DNA]</scope>
    <source>
        <strain evidence="10 11">EPI-7</strain>
    </source>
</reference>
<feature type="transmembrane region" description="Helical" evidence="8">
    <location>
        <begin position="278"/>
        <end position="299"/>
    </location>
</feature>
<evidence type="ECO:0000256" key="7">
    <source>
        <dbReference type="SAM" id="MobiDB-lite"/>
    </source>
</evidence>
<evidence type="ECO:0000256" key="2">
    <source>
        <dbReference type="ARBA" id="ARBA00007400"/>
    </source>
</evidence>
<dbReference type="Proteomes" id="UP000463857">
    <property type="component" value="Chromosome"/>
</dbReference>
<feature type="transmembrane region" description="Helical" evidence="8">
    <location>
        <begin position="86"/>
        <end position="103"/>
    </location>
</feature>
<feature type="transmembrane region" description="Helical" evidence="8">
    <location>
        <begin position="21"/>
        <end position="39"/>
    </location>
</feature>
<dbReference type="InterPro" id="IPR002656">
    <property type="entry name" value="Acyl_transf_3_dom"/>
</dbReference>
<protein>
    <submittedName>
        <fullName evidence="10">Acyltransferase family protein</fullName>
    </submittedName>
</protein>
<evidence type="ECO:0000256" key="1">
    <source>
        <dbReference type="ARBA" id="ARBA00004651"/>
    </source>
</evidence>
<evidence type="ECO:0000256" key="8">
    <source>
        <dbReference type="SAM" id="Phobius"/>
    </source>
</evidence>
<feature type="transmembrane region" description="Helical" evidence="8">
    <location>
        <begin position="141"/>
        <end position="159"/>
    </location>
</feature>
<dbReference type="GO" id="GO:0016413">
    <property type="term" value="F:O-acetyltransferase activity"/>
    <property type="evidence" value="ECO:0007669"/>
    <property type="project" value="TreeGrafter"/>
</dbReference>
<feature type="domain" description="Acyltransferase 3" evidence="9">
    <location>
        <begin position="14"/>
        <end position="298"/>
    </location>
</feature>
<keyword evidence="6 8" id="KW-0472">Membrane</keyword>
<organism evidence="10 11">
    <name type="scientific">Epidermidibacterium keratini</name>
    <dbReference type="NCBI Taxonomy" id="1891644"/>
    <lineage>
        <taxon>Bacteria</taxon>
        <taxon>Bacillati</taxon>
        <taxon>Actinomycetota</taxon>
        <taxon>Actinomycetes</taxon>
        <taxon>Sporichthyales</taxon>
        <taxon>Sporichthyaceae</taxon>
        <taxon>Epidermidibacterium</taxon>
    </lineage>
</organism>
<dbReference type="OrthoDB" id="3265718at2"/>
<feature type="transmembrane region" description="Helical" evidence="8">
    <location>
        <begin position="194"/>
        <end position="212"/>
    </location>
</feature>
<dbReference type="EMBL" id="CP047156">
    <property type="protein sequence ID" value="QHC00493.1"/>
    <property type="molecule type" value="Genomic_DNA"/>
</dbReference>
<feature type="region of interest" description="Disordered" evidence="7">
    <location>
        <begin position="329"/>
        <end position="374"/>
    </location>
</feature>
<dbReference type="AlphaFoldDB" id="A0A7L4YNM4"/>
<keyword evidence="5 8" id="KW-1133">Transmembrane helix</keyword>
<evidence type="ECO:0000256" key="5">
    <source>
        <dbReference type="ARBA" id="ARBA00022989"/>
    </source>
</evidence>
<evidence type="ECO:0000256" key="6">
    <source>
        <dbReference type="ARBA" id="ARBA00023136"/>
    </source>
</evidence>
<keyword evidence="11" id="KW-1185">Reference proteome</keyword>
<dbReference type="KEGG" id="eke:EK0264_09510"/>
<evidence type="ECO:0000259" key="9">
    <source>
        <dbReference type="Pfam" id="PF01757"/>
    </source>
</evidence>
<feature type="transmembrane region" description="Helical" evidence="8">
    <location>
        <begin position="218"/>
        <end position="235"/>
    </location>
</feature>